<dbReference type="Proteomes" id="UP000516422">
    <property type="component" value="Chromosome"/>
</dbReference>
<feature type="region of interest" description="Disordered" evidence="1">
    <location>
        <begin position="217"/>
        <end position="250"/>
    </location>
</feature>
<name>A0A7H1Q008_9ACTN</name>
<sequence>MARLSFEKKRVPGPVAHPAAVPVRVYGAGGASVGGAAVVAAPGEEIQQAVLNHLQRLAISLGTPIRATVQDDRAGCVVPLEVSADGSSRVTGKAVRVAQPEAPEFLRTPRGEFGPAPVMGAAVSVPGAPASSGEGGSEGETGARAGVVAGAAAGAGDGVEPVTGAPGAAVASGAPAVDVPAPVVDASAPVGHVPAPAVDAPAPLVVAPAPVVSAPRPLTATPAPAPRVSETTTGWPTESVPATTATPTPPRGFDAVAEEVLGDGPVTVTVEGAELLTEPMTRINEAVRAGRIEDAAELVEHTVEEAVTVLGADHAEVLHLRELAAYIAYLAGEPVRACRLSLDLAGLRRTARDADAAYGNVQSAATAWRAVRDPEEGLRLGRDLIDLWADLAAEPGPAADDPRPLESARARMLRLTDRASRAARTAEHGAA</sequence>
<dbReference type="KEGG" id="sgf:HEP81_03332"/>
<reference evidence="2 3" key="1">
    <citation type="submission" date="2020-04" db="EMBL/GenBank/DDBJ databases">
        <title>Characterization and engineering of Streptomyces griseofuscus DSM40191 as a potential heterologous host for expression of BGCs.</title>
        <authorList>
            <person name="Gren T."/>
            <person name="Whitford C.M."/>
            <person name="Mohite O.S."/>
            <person name="Joergensen T.S."/>
            <person name="Nielsen J.B."/>
            <person name="Lee S.Y."/>
            <person name="Weber T."/>
        </authorList>
    </citation>
    <scope>NUCLEOTIDE SEQUENCE [LARGE SCALE GENOMIC DNA]</scope>
    <source>
        <strain evidence="2 3">DSM 40191</strain>
    </source>
</reference>
<dbReference type="AlphaFoldDB" id="A0A7H1Q008"/>
<evidence type="ECO:0000313" key="2">
    <source>
        <dbReference type="EMBL" id="QNT93638.1"/>
    </source>
</evidence>
<dbReference type="EMBL" id="CP051006">
    <property type="protein sequence ID" value="QNT93638.1"/>
    <property type="molecule type" value="Genomic_DNA"/>
</dbReference>
<gene>
    <name evidence="2" type="ORF">HEP81_03332</name>
</gene>
<protein>
    <submittedName>
        <fullName evidence="2">Uncharacterized protein</fullName>
    </submittedName>
</protein>
<proteinExistence type="predicted"/>
<organism evidence="2 3">
    <name type="scientific">Streptomyces griseofuscus</name>
    <dbReference type="NCBI Taxonomy" id="146922"/>
    <lineage>
        <taxon>Bacteria</taxon>
        <taxon>Bacillati</taxon>
        <taxon>Actinomycetota</taxon>
        <taxon>Actinomycetes</taxon>
        <taxon>Kitasatosporales</taxon>
        <taxon>Streptomycetaceae</taxon>
        <taxon>Streptomyces</taxon>
    </lineage>
</organism>
<evidence type="ECO:0000256" key="1">
    <source>
        <dbReference type="SAM" id="MobiDB-lite"/>
    </source>
</evidence>
<dbReference type="GeneID" id="91462911"/>
<evidence type="ECO:0000313" key="3">
    <source>
        <dbReference type="Proteomes" id="UP000516422"/>
    </source>
</evidence>
<dbReference type="RefSeq" id="WP_063755253.1">
    <property type="nucleotide sequence ID" value="NZ_CP051006.1"/>
</dbReference>
<accession>A0A7H1Q008</accession>